<dbReference type="InterPro" id="IPR036412">
    <property type="entry name" value="HAD-like_sf"/>
</dbReference>
<dbReference type="NCBIfam" id="TIGR01549">
    <property type="entry name" value="HAD-SF-IA-v1"/>
    <property type="match status" value="1"/>
</dbReference>
<dbReference type="GO" id="GO:0008253">
    <property type="term" value="F:5'-nucleotidase activity"/>
    <property type="evidence" value="ECO:0007669"/>
    <property type="project" value="InterPro"/>
</dbReference>
<dbReference type="PANTHER" id="PTHR47478">
    <property type="match status" value="1"/>
</dbReference>
<organism evidence="1 2">
    <name type="scientific">Robiginitalea biformata (strain ATCC BAA-864 / DSM 15991 / KCTC 12146 / HTCC2501)</name>
    <dbReference type="NCBI Taxonomy" id="313596"/>
    <lineage>
        <taxon>Bacteria</taxon>
        <taxon>Pseudomonadati</taxon>
        <taxon>Bacteroidota</taxon>
        <taxon>Flavobacteriia</taxon>
        <taxon>Flavobacteriales</taxon>
        <taxon>Flavobacteriaceae</taxon>
        <taxon>Robiginitalea</taxon>
    </lineage>
</organism>
<dbReference type="Proteomes" id="UP000009049">
    <property type="component" value="Chromosome"/>
</dbReference>
<dbReference type="STRING" id="313596.RB2501_09790"/>
<dbReference type="SFLD" id="SFLDG01129">
    <property type="entry name" value="C1.5:_HAD__Beta-PGM__Phosphata"/>
    <property type="match status" value="1"/>
</dbReference>
<keyword evidence="1" id="KW-0378">Hydrolase</keyword>
<evidence type="ECO:0000313" key="1">
    <source>
        <dbReference type="EMBL" id="EAR17186.1"/>
    </source>
</evidence>
<dbReference type="Pfam" id="PF00702">
    <property type="entry name" value="Hydrolase"/>
    <property type="match status" value="1"/>
</dbReference>
<dbReference type="NCBIfam" id="TIGR01509">
    <property type="entry name" value="HAD-SF-IA-v3"/>
    <property type="match status" value="1"/>
</dbReference>
<dbReference type="SUPFAM" id="SSF56784">
    <property type="entry name" value="HAD-like"/>
    <property type="match status" value="1"/>
</dbReference>
<accession>A4CJS8</accession>
<dbReference type="InterPro" id="IPR006439">
    <property type="entry name" value="HAD-SF_hydro_IA"/>
</dbReference>
<dbReference type="Gene3D" id="3.40.50.1000">
    <property type="entry name" value="HAD superfamily/HAD-like"/>
    <property type="match status" value="1"/>
</dbReference>
<dbReference type="AlphaFoldDB" id="A4CJS8"/>
<dbReference type="InterPro" id="IPR023214">
    <property type="entry name" value="HAD_sf"/>
</dbReference>
<dbReference type="eggNOG" id="COG1011">
    <property type="taxonomic scope" value="Bacteria"/>
</dbReference>
<dbReference type="KEGG" id="rbi:RB2501_09790"/>
<protein>
    <submittedName>
        <fullName evidence="1">Putative haloacid dehalogenase-like hydrolase protein</fullName>
    </submittedName>
</protein>
<reference evidence="1 2" key="1">
    <citation type="journal article" date="2009" name="J. Bacteriol.">
        <title>Complete genome sequence of Robiginitalea biformata HTCC2501.</title>
        <authorList>
            <person name="Oh H.M."/>
            <person name="Giovannoni S.J."/>
            <person name="Lee K."/>
            <person name="Ferriera S."/>
            <person name="Johnson J."/>
            <person name="Cho J.C."/>
        </authorList>
    </citation>
    <scope>NUCLEOTIDE SEQUENCE [LARGE SCALE GENOMIC DNA]</scope>
    <source>
        <strain evidence="2">ATCC BAA-864 / HTCC2501 / KCTC 12146</strain>
    </source>
</reference>
<dbReference type="Gene3D" id="1.10.150.240">
    <property type="entry name" value="Putative phosphatase, domain 2"/>
    <property type="match status" value="1"/>
</dbReference>
<dbReference type="InterPro" id="IPR011951">
    <property type="entry name" value="HAD-SF_hydro_IA_YjjG/PynA"/>
</dbReference>
<keyword evidence="2" id="KW-1185">Reference proteome</keyword>
<dbReference type="RefSeq" id="WP_015753941.1">
    <property type="nucleotide sequence ID" value="NC_013222.1"/>
</dbReference>
<dbReference type="EMBL" id="CP001712">
    <property type="protein sequence ID" value="EAR17186.1"/>
    <property type="molecule type" value="Genomic_DNA"/>
</dbReference>
<dbReference type="CDD" id="cd04305">
    <property type="entry name" value="HAD_Neu5Ac-Pase_like"/>
    <property type="match status" value="1"/>
</dbReference>
<gene>
    <name evidence="1" type="ordered locus">RB2501_09790</name>
</gene>
<dbReference type="HOGENOM" id="CLU_045011_8_1_10"/>
<dbReference type="SFLD" id="SFLDS00003">
    <property type="entry name" value="Haloacid_Dehalogenase"/>
    <property type="match status" value="1"/>
</dbReference>
<dbReference type="InterPro" id="IPR023198">
    <property type="entry name" value="PGP-like_dom2"/>
</dbReference>
<dbReference type="PANTHER" id="PTHR47478:SF1">
    <property type="entry name" value="PYRIMIDINE 5'-NUCLEOTIDASE YJJG"/>
    <property type="match status" value="1"/>
</dbReference>
<dbReference type="OrthoDB" id="9802350at2"/>
<proteinExistence type="predicted"/>
<name>A4CJS8_ROBBH</name>
<sequence>MIDHPVTDIFFDLDHTLWDFERNSEVTYRNIFREAGLPVDVSRFLQVYIPLNLQLWKEYREGRIQAEELRYRRLRIVFDRLDLRLDDRQINQLAQAYIDQLSLQTHLVPGAADILGYLSGKYRLHIITNGFGEVQYRKLRNSRIDSYFSEIVHSEQAGVKKPDPRIFQLATELAGVPASRSVMVGDSLEADVLGARSAGLQTVHFHVHPEPADTAGPVIYGLEELKSLL</sequence>
<evidence type="ECO:0000313" key="2">
    <source>
        <dbReference type="Proteomes" id="UP000009049"/>
    </source>
</evidence>
<dbReference type="NCBIfam" id="TIGR02254">
    <property type="entry name" value="YjjG_YfnB"/>
    <property type="match status" value="1"/>
</dbReference>
<dbReference type="InterPro" id="IPR052550">
    <property type="entry name" value="Pyrimidine_5'-ntase_YjjG"/>
</dbReference>